<keyword evidence="1" id="KW-1133">Transmembrane helix</keyword>
<feature type="domain" description="Potassium channel" evidence="2">
    <location>
        <begin position="59"/>
        <end position="129"/>
    </location>
</feature>
<dbReference type="Gene3D" id="1.10.287.70">
    <property type="match status" value="1"/>
</dbReference>
<dbReference type="RefSeq" id="WP_269333783.1">
    <property type="nucleotide sequence ID" value="NZ_JAMZFT010000004.1"/>
</dbReference>
<dbReference type="AlphaFoldDB" id="A0A9J6PEH3"/>
<keyword evidence="1" id="KW-0472">Membrane</keyword>
<dbReference type="Proteomes" id="UP001055804">
    <property type="component" value="Unassembled WGS sequence"/>
</dbReference>
<accession>A0A9J6PEH3</accession>
<evidence type="ECO:0000259" key="2">
    <source>
        <dbReference type="Pfam" id="PF07885"/>
    </source>
</evidence>
<evidence type="ECO:0000313" key="4">
    <source>
        <dbReference type="Proteomes" id="UP001055804"/>
    </source>
</evidence>
<feature type="transmembrane region" description="Helical" evidence="1">
    <location>
        <begin position="81"/>
        <end position="100"/>
    </location>
</feature>
<dbReference type="Pfam" id="PF07885">
    <property type="entry name" value="Ion_trans_2"/>
    <property type="match status" value="1"/>
</dbReference>
<protein>
    <submittedName>
        <fullName evidence="3">Potassium channel family protein</fullName>
    </submittedName>
</protein>
<name>A0A9J6PEH3_9PROT</name>
<feature type="transmembrane region" description="Helical" evidence="1">
    <location>
        <begin position="112"/>
        <end position="134"/>
    </location>
</feature>
<evidence type="ECO:0000313" key="3">
    <source>
        <dbReference type="EMBL" id="MCP1337821.1"/>
    </source>
</evidence>
<sequence>MILGQLLIGAMAIAVSVIIHASFMLAAASIPQRADPSRHPQAIKALIIIGVVVWFFLSICVQCWAWAVLLMYLGAMESLEAALYFSTVTFTTVGYGDLVLGEDWRLLGSFAGANGTIIIGWTTAMVFLAVQRIYP</sequence>
<keyword evidence="4" id="KW-1185">Reference proteome</keyword>
<dbReference type="EMBL" id="JAMZFT010000004">
    <property type="protein sequence ID" value="MCP1337821.1"/>
    <property type="molecule type" value="Genomic_DNA"/>
</dbReference>
<reference evidence="3" key="1">
    <citation type="submission" date="2022-06" db="EMBL/GenBank/DDBJ databases">
        <title>Isolation and Genomics of Futiania mangrovii gen. nov., sp. nov., a Rare and Metabolically-versatile member in the Class Alphaproteobacteria.</title>
        <authorList>
            <person name="Liu L."/>
            <person name="Huang W.-C."/>
            <person name="Pan J."/>
            <person name="Li J."/>
            <person name="Huang Y."/>
            <person name="Du H."/>
            <person name="Liu Y."/>
            <person name="Li M."/>
        </authorList>
    </citation>
    <scope>NUCLEOTIDE SEQUENCE</scope>
    <source>
        <strain evidence="3">FT118</strain>
    </source>
</reference>
<comment type="caution">
    <text evidence="3">The sequence shown here is derived from an EMBL/GenBank/DDBJ whole genome shotgun (WGS) entry which is preliminary data.</text>
</comment>
<organism evidence="3 4">
    <name type="scientific">Futiania mangrovi</name>
    <dbReference type="NCBI Taxonomy" id="2959716"/>
    <lineage>
        <taxon>Bacteria</taxon>
        <taxon>Pseudomonadati</taxon>
        <taxon>Pseudomonadota</taxon>
        <taxon>Alphaproteobacteria</taxon>
        <taxon>Futianiales</taxon>
        <taxon>Futianiaceae</taxon>
        <taxon>Futiania</taxon>
    </lineage>
</organism>
<feature type="transmembrane region" description="Helical" evidence="1">
    <location>
        <begin position="42"/>
        <end position="75"/>
    </location>
</feature>
<keyword evidence="3" id="KW-0407">Ion channel</keyword>
<evidence type="ECO:0000256" key="1">
    <source>
        <dbReference type="SAM" id="Phobius"/>
    </source>
</evidence>
<keyword evidence="3" id="KW-0813">Transport</keyword>
<dbReference type="SUPFAM" id="SSF81324">
    <property type="entry name" value="Voltage-gated potassium channels"/>
    <property type="match status" value="1"/>
</dbReference>
<feature type="transmembrane region" description="Helical" evidence="1">
    <location>
        <begin position="6"/>
        <end position="30"/>
    </location>
</feature>
<keyword evidence="1" id="KW-0812">Transmembrane</keyword>
<gene>
    <name evidence="3" type="ORF">NJQ99_15475</name>
</gene>
<keyword evidence="3" id="KW-0406">Ion transport</keyword>
<dbReference type="GO" id="GO:0034220">
    <property type="term" value="P:monoatomic ion transmembrane transport"/>
    <property type="evidence" value="ECO:0007669"/>
    <property type="project" value="UniProtKB-KW"/>
</dbReference>
<proteinExistence type="predicted"/>
<dbReference type="InterPro" id="IPR013099">
    <property type="entry name" value="K_chnl_dom"/>
</dbReference>